<dbReference type="Pfam" id="PF05277">
    <property type="entry name" value="DUF726"/>
    <property type="match status" value="1"/>
</dbReference>
<reference evidence="7 8" key="1">
    <citation type="submission" date="2016-10" db="EMBL/GenBank/DDBJ databases">
        <title>Reductive evolution of mitochondrial metabolism and differential evolution of invasion-related proteins in Cryptosporidium.</title>
        <authorList>
            <person name="Liu S."/>
            <person name="Roellig D.M."/>
            <person name="Guo Y."/>
            <person name="Li N."/>
            <person name="Frace M.A."/>
            <person name="Tang K."/>
            <person name="Zhang L."/>
            <person name="Feng Y."/>
            <person name="Xiao L."/>
        </authorList>
    </citation>
    <scope>NUCLEOTIDE SEQUENCE [LARGE SCALE GENOMIC DNA]</scope>
    <source>
        <strain evidence="7">30847</strain>
    </source>
</reference>
<comment type="subcellular location">
    <subcellularLocation>
        <location evidence="1">Membrane</location>
        <topology evidence="1">Multi-pass membrane protein</topology>
    </subcellularLocation>
</comment>
<dbReference type="GO" id="GO:0016020">
    <property type="term" value="C:membrane"/>
    <property type="evidence" value="ECO:0007669"/>
    <property type="project" value="UniProtKB-SubCell"/>
</dbReference>
<dbReference type="GeneID" id="92366682"/>
<sequence length="755" mass="85443">MTYNKSGGTENKLAKLGTQNSQVSDFKNYSAPLIFEASGLFGLTDESPESDDSWESNPDSSYFRNELENIEESILIEDPISILEDVSPKLENEIEFQIFTRKCDFILCRNYAFKCMEKLNDLPAIRVHELWRRTPLSIRETIYAAFSIIVIHQVQLWVDIDDNFGKYFLDWGENYLRYISEFLVIPDCSLDKTIRLFNLHLSDKSLRNIAHIEPLRDAIMKYCIEELQPKVLQIYYESIRKKKIRKSTNNEVLVVDGFLFGKSYSDDEGNSCNTIQPNPSTHLNCTKNSHYCSKSTIESDFLNLLLPKDLCNNHRRKTWHQGSIKSFQEENLAPSPNLILILALVRLHAIYGILDARSLTILYRIQLVLCDNKNILELSPILLDCIQILTYTDTRKNQLQTDIYMTERSYNRSWRHLKVLGATIVGGVVLATATALAAPGIIAGLGTLGLGYTSMFGSAVAASTGAAALTTVAGVSGASLSGWKMSRRESPLKIFRFHQVGSNKEKYGLLPIIIGISGWLRSKEDITKPWKIAFNGLDWMESYAVEFEPQILSQLGKSIALTMSQDLAIFAGKAILLQTIVGTLTAALSWPITLMQYAATLDNTWAVSRQKTEKAALVLADILGEISLVGERPIRLVGYSMGARLIFLTLQILYDRRHLHKVFDVILIGMPTSLDKNKWTKARAVVSNRLINVYTRSDWVLAFFYRYMQWGLHVAGIAPVENIIGVENYDVTGIIHGHDQYPDRIRDILYLVNFL</sequence>
<keyword evidence="4 6" id="KW-1133">Transmembrane helix</keyword>
<evidence type="ECO:0000256" key="5">
    <source>
        <dbReference type="ARBA" id="ARBA00023136"/>
    </source>
</evidence>
<dbReference type="PANTHER" id="PTHR17920:SF3">
    <property type="entry name" value="TRANSMEMBRANE AND COILED-COIL DOMAIN-CONTAINING PROTEIN 4"/>
    <property type="match status" value="1"/>
</dbReference>
<accession>A0A1J4MCX3</accession>
<dbReference type="RefSeq" id="XP_067066590.1">
    <property type="nucleotide sequence ID" value="XM_067212728.1"/>
</dbReference>
<keyword evidence="5 6" id="KW-0472">Membrane</keyword>
<dbReference type="InterPro" id="IPR029058">
    <property type="entry name" value="AB_hydrolase_fold"/>
</dbReference>
<evidence type="ECO:0000256" key="6">
    <source>
        <dbReference type="SAM" id="Phobius"/>
    </source>
</evidence>
<evidence type="ECO:0000256" key="2">
    <source>
        <dbReference type="ARBA" id="ARBA00009824"/>
    </source>
</evidence>
<feature type="transmembrane region" description="Helical" evidence="6">
    <location>
        <begin position="419"/>
        <end position="443"/>
    </location>
</feature>
<comment type="similarity">
    <text evidence="2">Belongs to the TMCO4 family.</text>
</comment>
<keyword evidence="3 6" id="KW-0812">Transmembrane</keyword>
<name>A0A1J4MCX3_9CRYT</name>
<dbReference type="AlphaFoldDB" id="A0A1J4MCX3"/>
<feature type="transmembrane region" description="Helical" evidence="6">
    <location>
        <begin position="567"/>
        <end position="592"/>
    </location>
</feature>
<dbReference type="OrthoDB" id="277931at2759"/>
<comment type="caution">
    <text evidence="7">The sequence shown here is derived from an EMBL/GenBank/DDBJ whole genome shotgun (WGS) entry which is preliminary data.</text>
</comment>
<organism evidence="7 8">
    <name type="scientific">Cryptosporidium andersoni</name>
    <dbReference type="NCBI Taxonomy" id="117008"/>
    <lineage>
        <taxon>Eukaryota</taxon>
        <taxon>Sar</taxon>
        <taxon>Alveolata</taxon>
        <taxon>Apicomplexa</taxon>
        <taxon>Conoidasida</taxon>
        <taxon>Coccidia</taxon>
        <taxon>Eucoccidiorida</taxon>
        <taxon>Eimeriorina</taxon>
        <taxon>Cryptosporidiidae</taxon>
        <taxon>Cryptosporidium</taxon>
    </lineage>
</organism>
<protein>
    <recommendedName>
        <fullName evidence="9">Transmembrane protein</fullName>
    </recommendedName>
</protein>
<evidence type="ECO:0000313" key="7">
    <source>
        <dbReference type="EMBL" id="OII71339.1"/>
    </source>
</evidence>
<evidence type="ECO:0000256" key="1">
    <source>
        <dbReference type="ARBA" id="ARBA00004141"/>
    </source>
</evidence>
<feature type="transmembrane region" description="Helical" evidence="6">
    <location>
        <begin position="335"/>
        <end position="354"/>
    </location>
</feature>
<dbReference type="PANTHER" id="PTHR17920">
    <property type="entry name" value="TRANSMEMBRANE AND COILED-COIL DOMAIN-CONTAINING PROTEIN 4 TMCO4"/>
    <property type="match status" value="1"/>
</dbReference>
<evidence type="ECO:0008006" key="9">
    <source>
        <dbReference type="Google" id="ProtNLM"/>
    </source>
</evidence>
<gene>
    <name evidence="7" type="ORF">cand_024980</name>
</gene>
<evidence type="ECO:0000256" key="4">
    <source>
        <dbReference type="ARBA" id="ARBA00022989"/>
    </source>
</evidence>
<keyword evidence="8" id="KW-1185">Reference proteome</keyword>
<evidence type="ECO:0000313" key="8">
    <source>
        <dbReference type="Proteomes" id="UP000186804"/>
    </source>
</evidence>
<dbReference type="VEuPathDB" id="CryptoDB:cand_024980"/>
<dbReference type="InterPro" id="IPR007941">
    <property type="entry name" value="DUF726"/>
</dbReference>
<feature type="transmembrane region" description="Helical" evidence="6">
    <location>
        <begin position="455"/>
        <end position="480"/>
    </location>
</feature>
<dbReference type="Proteomes" id="UP000186804">
    <property type="component" value="Unassembled WGS sequence"/>
</dbReference>
<evidence type="ECO:0000256" key="3">
    <source>
        <dbReference type="ARBA" id="ARBA00022692"/>
    </source>
</evidence>
<dbReference type="EMBL" id="LRBS01000123">
    <property type="protein sequence ID" value="OII71339.1"/>
    <property type="molecule type" value="Genomic_DNA"/>
</dbReference>
<dbReference type="SUPFAM" id="SSF53474">
    <property type="entry name" value="alpha/beta-Hydrolases"/>
    <property type="match status" value="1"/>
</dbReference>
<proteinExistence type="inferred from homology"/>